<reference evidence="25 26" key="1">
    <citation type="journal article" date="2023" name="G3 (Bethesda)">
        <title>A high-quality reference genome for the fission yeast Schizosaccharomyces osmophilus.</title>
        <authorList>
            <person name="Jia G.S."/>
            <person name="Zhang W.C."/>
            <person name="Liang Y."/>
            <person name="Liu X.H."/>
            <person name="Rhind N."/>
            <person name="Pidoux A."/>
            <person name="Brysch-Herzberg M."/>
            <person name="Du L.L."/>
        </authorList>
    </citation>
    <scope>NUCLEOTIDE SEQUENCE [LARGE SCALE GENOMIC DNA]</scope>
    <source>
        <strain evidence="25 26">CBS 15793</strain>
    </source>
</reference>
<evidence type="ECO:0000256" key="3">
    <source>
        <dbReference type="ARBA" id="ARBA00004906"/>
    </source>
</evidence>
<keyword evidence="9 20" id="KW-0227">DNA damage</keyword>
<dbReference type="InterPro" id="IPR017907">
    <property type="entry name" value="Znf_RING_CS"/>
</dbReference>
<gene>
    <name evidence="25" type="primary">rhp18</name>
    <name evidence="25" type="ORF">SOMG_01391</name>
</gene>
<dbReference type="PROSITE" id="PS50800">
    <property type="entry name" value="SAP"/>
    <property type="match status" value="1"/>
</dbReference>
<organism evidence="25 26">
    <name type="scientific">Schizosaccharomyces osmophilus</name>
    <dbReference type="NCBI Taxonomy" id="2545709"/>
    <lineage>
        <taxon>Eukaryota</taxon>
        <taxon>Fungi</taxon>
        <taxon>Dikarya</taxon>
        <taxon>Ascomycota</taxon>
        <taxon>Taphrinomycotina</taxon>
        <taxon>Schizosaccharomycetes</taxon>
        <taxon>Schizosaccharomycetales</taxon>
        <taxon>Schizosaccharomycetaceae</taxon>
        <taxon>Schizosaccharomyces</taxon>
    </lineage>
</organism>
<keyword evidence="13" id="KW-0238">DNA-binding</keyword>
<dbReference type="GO" id="GO:0003697">
    <property type="term" value="F:single-stranded DNA binding"/>
    <property type="evidence" value="ECO:0007669"/>
    <property type="project" value="InterPro"/>
</dbReference>
<keyword evidence="25" id="KW-0436">Ligase</keyword>
<comment type="subcellular location">
    <subcellularLocation>
        <location evidence="2">Nucleus</location>
    </subcellularLocation>
</comment>
<evidence type="ECO:0000259" key="24">
    <source>
        <dbReference type="PROSITE" id="PS51908"/>
    </source>
</evidence>
<evidence type="ECO:0000256" key="21">
    <source>
        <dbReference type="SAM" id="MobiDB-lite"/>
    </source>
</evidence>
<evidence type="ECO:0000259" key="23">
    <source>
        <dbReference type="PROSITE" id="PS50800"/>
    </source>
</evidence>
<dbReference type="EMBL" id="CP115611">
    <property type="protein sequence ID" value="WBW71889.1"/>
    <property type="molecule type" value="Genomic_DNA"/>
</dbReference>
<keyword evidence="10 19" id="KW-0863">Zinc-finger</keyword>
<dbReference type="InterPro" id="IPR013083">
    <property type="entry name" value="Znf_RING/FYVE/PHD"/>
</dbReference>
<evidence type="ECO:0000256" key="13">
    <source>
        <dbReference type="ARBA" id="ARBA00023125"/>
    </source>
</evidence>
<keyword evidence="14 20" id="KW-0234">DNA repair</keyword>
<dbReference type="Gene3D" id="3.30.40.10">
    <property type="entry name" value="Zinc/RING finger domain, C3HC4 (zinc finger)"/>
    <property type="match status" value="1"/>
</dbReference>
<dbReference type="FunFam" id="3.30.40.10:FF:000172">
    <property type="entry name" value="E3 ubiquitin-protein ligase RAD18"/>
    <property type="match status" value="1"/>
</dbReference>
<feature type="region of interest" description="Disordered" evidence="21">
    <location>
        <begin position="168"/>
        <end position="208"/>
    </location>
</feature>
<keyword evidence="12" id="KW-0862">Zinc</keyword>
<dbReference type="Pfam" id="PF13923">
    <property type="entry name" value="zf-C3HC4_2"/>
    <property type="match status" value="1"/>
</dbReference>
<dbReference type="GO" id="GO:0008270">
    <property type="term" value="F:zinc ion binding"/>
    <property type="evidence" value="ECO:0007669"/>
    <property type="project" value="UniProtKB-KW"/>
</dbReference>
<dbReference type="GO" id="GO:0097505">
    <property type="term" value="C:Rad6-Rad18 complex"/>
    <property type="evidence" value="ECO:0007669"/>
    <property type="project" value="TreeGrafter"/>
</dbReference>
<evidence type="ECO:0000259" key="22">
    <source>
        <dbReference type="PROSITE" id="PS50089"/>
    </source>
</evidence>
<proteinExistence type="inferred from homology"/>
<feature type="compositionally biased region" description="Polar residues" evidence="21">
    <location>
        <begin position="321"/>
        <end position="339"/>
    </location>
</feature>
<keyword evidence="15" id="KW-0539">Nucleus</keyword>
<dbReference type="SMART" id="SM00513">
    <property type="entry name" value="SAP"/>
    <property type="match status" value="1"/>
</dbReference>
<feature type="domain" description="SAP" evidence="23">
    <location>
        <begin position="219"/>
        <end position="253"/>
    </location>
</feature>
<feature type="region of interest" description="Disordered" evidence="21">
    <location>
        <begin position="317"/>
        <end position="339"/>
    </location>
</feature>
<accession>A0AAE9W9X4</accession>
<dbReference type="GO" id="GO:0006301">
    <property type="term" value="P:DNA damage tolerance"/>
    <property type="evidence" value="ECO:0007669"/>
    <property type="project" value="InterPro"/>
</dbReference>
<evidence type="ECO:0000256" key="7">
    <source>
        <dbReference type="ARBA" id="ARBA00022679"/>
    </source>
</evidence>
<dbReference type="PANTHER" id="PTHR14134:SF2">
    <property type="entry name" value="E3 UBIQUITIN-PROTEIN LIGASE RAD18"/>
    <property type="match status" value="1"/>
</dbReference>
<evidence type="ECO:0000256" key="20">
    <source>
        <dbReference type="PROSITE-ProRule" id="PRU01256"/>
    </source>
</evidence>
<dbReference type="GO" id="GO:0006281">
    <property type="term" value="P:DNA repair"/>
    <property type="evidence" value="ECO:0007669"/>
    <property type="project" value="UniProtKB-KW"/>
</dbReference>
<name>A0AAE9W9X4_9SCHI</name>
<dbReference type="GO" id="GO:0006513">
    <property type="term" value="P:protein monoubiquitination"/>
    <property type="evidence" value="ECO:0007669"/>
    <property type="project" value="InterPro"/>
</dbReference>
<comment type="catalytic activity">
    <reaction evidence="1">
        <text>S-ubiquitinyl-[E2 ubiquitin-conjugating enzyme]-L-cysteine + [acceptor protein]-L-lysine = [E2 ubiquitin-conjugating enzyme]-L-cysteine + N(6)-ubiquitinyl-[acceptor protein]-L-lysine.</text>
        <dbReference type="EC" id="2.3.2.27"/>
    </reaction>
</comment>
<dbReference type="EC" id="2.3.2.27" evidence="5"/>
<dbReference type="GO" id="GO:0016874">
    <property type="term" value="F:ligase activity"/>
    <property type="evidence" value="ECO:0007669"/>
    <property type="project" value="UniProtKB-KW"/>
</dbReference>
<evidence type="ECO:0000256" key="18">
    <source>
        <dbReference type="ARBA" id="ARBA00082369"/>
    </source>
</evidence>
<dbReference type="GO" id="GO:0061630">
    <property type="term" value="F:ubiquitin protein ligase activity"/>
    <property type="evidence" value="ECO:0007669"/>
    <property type="project" value="UniProtKB-EC"/>
</dbReference>
<evidence type="ECO:0000256" key="14">
    <source>
        <dbReference type="ARBA" id="ARBA00023204"/>
    </source>
</evidence>
<protein>
    <recommendedName>
        <fullName evidence="6">Postreplication repair E3 ubiquitin-protein ligase RAD18</fullName>
        <ecNumber evidence="5">2.3.2.27</ecNumber>
    </recommendedName>
    <alternativeName>
        <fullName evidence="17">Postreplication repair E3 ubiquitin-protein ligase rad18</fullName>
    </alternativeName>
    <alternativeName>
        <fullName evidence="16 18">RING-type E3 ubiquitin transferase RAD18</fullName>
    </alternativeName>
</protein>
<keyword evidence="7" id="KW-0808">Transferase</keyword>
<evidence type="ECO:0000256" key="9">
    <source>
        <dbReference type="ARBA" id="ARBA00022763"/>
    </source>
</evidence>
<evidence type="ECO:0000256" key="6">
    <source>
        <dbReference type="ARBA" id="ARBA00015551"/>
    </source>
</evidence>
<dbReference type="PANTHER" id="PTHR14134">
    <property type="entry name" value="E3 UBIQUITIN-PROTEIN LIGASE RAD18"/>
    <property type="match status" value="1"/>
</dbReference>
<evidence type="ECO:0000256" key="2">
    <source>
        <dbReference type="ARBA" id="ARBA00004123"/>
    </source>
</evidence>
<evidence type="ECO:0000256" key="12">
    <source>
        <dbReference type="ARBA" id="ARBA00022833"/>
    </source>
</evidence>
<keyword evidence="11" id="KW-0833">Ubl conjugation pathway</keyword>
<evidence type="ECO:0000256" key="8">
    <source>
        <dbReference type="ARBA" id="ARBA00022723"/>
    </source>
</evidence>
<feature type="domain" description="RING-type" evidence="22">
    <location>
        <begin position="29"/>
        <end position="67"/>
    </location>
</feature>
<evidence type="ECO:0000256" key="5">
    <source>
        <dbReference type="ARBA" id="ARBA00012483"/>
    </source>
</evidence>
<evidence type="ECO:0000256" key="17">
    <source>
        <dbReference type="ARBA" id="ARBA00074353"/>
    </source>
</evidence>
<dbReference type="Gene3D" id="3.30.160.60">
    <property type="entry name" value="Classic Zinc Finger"/>
    <property type="match status" value="1"/>
</dbReference>
<dbReference type="Pfam" id="PF02037">
    <property type="entry name" value="SAP"/>
    <property type="match status" value="1"/>
</dbReference>
<evidence type="ECO:0000256" key="11">
    <source>
        <dbReference type="ARBA" id="ARBA00022786"/>
    </source>
</evidence>
<dbReference type="InterPro" id="IPR006642">
    <property type="entry name" value="Rad18_UBZ4"/>
</dbReference>
<dbReference type="SUPFAM" id="SSF57850">
    <property type="entry name" value="RING/U-box"/>
    <property type="match status" value="1"/>
</dbReference>
<dbReference type="PROSITE" id="PS00518">
    <property type="entry name" value="ZF_RING_1"/>
    <property type="match status" value="1"/>
</dbReference>
<dbReference type="RefSeq" id="XP_056036132.1">
    <property type="nucleotide sequence ID" value="XM_056180184.1"/>
</dbReference>
<sequence length="339" mass="38260">MQNQNPSDPSDWNFTKLPRLKGLDSSMRCLICHDFFKGPVITSCSHTFCSYCIRDYLREHPICPACRAPEQESRLRKNKVMEDILDAFCSIRADLIQVLRKDDLSEANLNLDSVPDSQSSTEEWEESENSRLSSSTNRKKRKIQNPVACPVCSREVSQSEINHHLDTCLVSPGQSSTENKAPSRGNAEKQSESKSNINSPVMNKELPESERVRIPKLTYALLSESKIRSKLAEMGLPTDGNKQILQRRHAQWVTMYNSNLDQKHPISKKALLAQLHKWEKTQSNSNLVTKEKLGGTEWESTYAGDFADLVQKAKNTIKKSVPSSPDEQTSSTTVDESAF</sequence>
<comment type="similarity">
    <text evidence="4">Belongs to the RAD18 family.</text>
</comment>
<evidence type="ECO:0000256" key="10">
    <source>
        <dbReference type="ARBA" id="ARBA00022771"/>
    </source>
</evidence>
<keyword evidence="26" id="KW-1185">Reference proteome</keyword>
<dbReference type="SMART" id="SM00184">
    <property type="entry name" value="RING"/>
    <property type="match status" value="1"/>
</dbReference>
<evidence type="ECO:0000256" key="16">
    <source>
        <dbReference type="ARBA" id="ARBA00031783"/>
    </source>
</evidence>
<dbReference type="InterPro" id="IPR039577">
    <property type="entry name" value="Rad18"/>
</dbReference>
<dbReference type="SMART" id="SM00734">
    <property type="entry name" value="ZnF_Rad18"/>
    <property type="match status" value="1"/>
</dbReference>
<feature type="region of interest" description="Disordered" evidence="21">
    <location>
        <begin position="109"/>
        <end position="140"/>
    </location>
</feature>
<dbReference type="InterPro" id="IPR003034">
    <property type="entry name" value="SAP_dom"/>
</dbReference>
<evidence type="ECO:0000256" key="15">
    <source>
        <dbReference type="ARBA" id="ARBA00023242"/>
    </source>
</evidence>
<evidence type="ECO:0000256" key="19">
    <source>
        <dbReference type="PROSITE-ProRule" id="PRU00175"/>
    </source>
</evidence>
<evidence type="ECO:0000256" key="4">
    <source>
        <dbReference type="ARBA" id="ARBA00009506"/>
    </source>
</evidence>
<dbReference type="PROSITE" id="PS50089">
    <property type="entry name" value="ZF_RING_2"/>
    <property type="match status" value="1"/>
</dbReference>
<dbReference type="GeneID" id="80874873"/>
<evidence type="ECO:0000313" key="25">
    <source>
        <dbReference type="EMBL" id="WBW71889.1"/>
    </source>
</evidence>
<evidence type="ECO:0000313" key="26">
    <source>
        <dbReference type="Proteomes" id="UP001212411"/>
    </source>
</evidence>
<comment type="pathway">
    <text evidence="3">Protein modification; protein ubiquitination.</text>
</comment>
<keyword evidence="8" id="KW-0479">Metal-binding</keyword>
<dbReference type="AlphaFoldDB" id="A0AAE9W9X4"/>
<dbReference type="KEGG" id="som:SOMG_01391"/>
<feature type="domain" description="UBZ4-type" evidence="24">
    <location>
        <begin position="146"/>
        <end position="173"/>
    </location>
</feature>
<dbReference type="InterPro" id="IPR001841">
    <property type="entry name" value="Znf_RING"/>
</dbReference>
<dbReference type="PROSITE" id="PS51908">
    <property type="entry name" value="ZF_UBZ4"/>
    <property type="match status" value="1"/>
</dbReference>
<dbReference type="Proteomes" id="UP001212411">
    <property type="component" value="Chromosome 1"/>
</dbReference>
<evidence type="ECO:0000256" key="1">
    <source>
        <dbReference type="ARBA" id="ARBA00000900"/>
    </source>
</evidence>
<dbReference type="GO" id="GO:0005634">
    <property type="term" value="C:nucleus"/>
    <property type="evidence" value="ECO:0007669"/>
    <property type="project" value="UniProtKB-SubCell"/>
</dbReference>